<dbReference type="OrthoDB" id="106501at2"/>
<feature type="signal peptide" evidence="1">
    <location>
        <begin position="1"/>
        <end position="21"/>
    </location>
</feature>
<comment type="caution">
    <text evidence="2">The sequence shown here is derived from an EMBL/GenBank/DDBJ whole genome shotgun (WGS) entry which is preliminary data.</text>
</comment>
<protein>
    <recommendedName>
        <fullName evidence="4">DUF3570 domain-containing protein</fullName>
    </recommendedName>
</protein>
<sequence length="395" mass="45432">MKRFALSVGILLLLITRFSEANYDDFSWHGFVAQGLTSSTDSNYITTGNEITTELTEIGINGSYVINSSLSVSGQLVYLDGGNRFRQGARLDYLFLDWRLTRLFDWQVNVHLGRYKNRHWWYSATQDVPQTRPSISLPQSIYYDGNRDLALSSDGIALQSAKTSSSGTWEVRWSYGRSPLAREDTEKLLSPQAQGRVKQDFTHQFSTYWQPQSMHWQLGFSLLQSEFTYDPAAVDILLNGKSGIDRLTLAARYDSENWELTMELLRDRLMYEGDFTQGIRLDVDKTGEGGYLQWRYFLQNNLTGLVRFDTYDVDRKDRHGKQLAFNPFGAIPEHYGYMDTLTVGLSWDIQANLRLSGEFSRTHGAGRLTAVVFPDALVYAKPYWNAWSVQLMYWF</sequence>
<dbReference type="RefSeq" id="WP_105933565.1">
    <property type="nucleotide sequence ID" value="NZ_PVNP01000037.1"/>
</dbReference>
<dbReference type="SUPFAM" id="SSF56935">
    <property type="entry name" value="Porins"/>
    <property type="match status" value="1"/>
</dbReference>
<evidence type="ECO:0008006" key="4">
    <source>
        <dbReference type="Google" id="ProtNLM"/>
    </source>
</evidence>
<feature type="chain" id="PRO_5015430467" description="DUF3570 domain-containing protein" evidence="1">
    <location>
        <begin position="22"/>
        <end position="395"/>
    </location>
</feature>
<gene>
    <name evidence="2" type="ORF">C6Y40_04630</name>
</gene>
<keyword evidence="1" id="KW-0732">Signal</keyword>
<evidence type="ECO:0000256" key="1">
    <source>
        <dbReference type="SAM" id="SignalP"/>
    </source>
</evidence>
<name>A0A2S9VEA1_9ALTE</name>
<organism evidence="2 3">
    <name type="scientific">Alteromonas alba</name>
    <dbReference type="NCBI Taxonomy" id="2079529"/>
    <lineage>
        <taxon>Bacteria</taxon>
        <taxon>Pseudomonadati</taxon>
        <taxon>Pseudomonadota</taxon>
        <taxon>Gammaproteobacteria</taxon>
        <taxon>Alteromonadales</taxon>
        <taxon>Alteromonadaceae</taxon>
        <taxon>Alteromonas/Salinimonas group</taxon>
        <taxon>Alteromonas</taxon>
    </lineage>
</organism>
<dbReference type="AlphaFoldDB" id="A0A2S9VEA1"/>
<keyword evidence="3" id="KW-1185">Reference proteome</keyword>
<reference evidence="3" key="1">
    <citation type="journal article" date="2020" name="Int. J. Syst. Evol. Microbiol.">
        <title>Alteromonas alba sp. nov., a marine bacterium isolated from the seawater of the West Pacific Ocean.</title>
        <authorList>
            <person name="Sun C."/>
            <person name="Wu Y.-H."/>
            <person name="Xamxidin M."/>
            <person name="Cheng H."/>
            <person name="Xu X.-W."/>
        </authorList>
    </citation>
    <scope>NUCLEOTIDE SEQUENCE [LARGE SCALE GENOMIC DNA]</scope>
    <source>
        <strain evidence="3">190</strain>
    </source>
</reference>
<accession>A0A2S9VEA1</accession>
<dbReference type="EMBL" id="PVNP01000037">
    <property type="protein sequence ID" value="PRO74754.1"/>
    <property type="molecule type" value="Genomic_DNA"/>
</dbReference>
<proteinExistence type="predicted"/>
<evidence type="ECO:0000313" key="3">
    <source>
        <dbReference type="Proteomes" id="UP000238949"/>
    </source>
</evidence>
<evidence type="ECO:0000313" key="2">
    <source>
        <dbReference type="EMBL" id="PRO74754.1"/>
    </source>
</evidence>
<dbReference type="Proteomes" id="UP000238949">
    <property type="component" value="Unassembled WGS sequence"/>
</dbReference>